<keyword evidence="2" id="KW-0472">Membrane</keyword>
<protein>
    <submittedName>
        <fullName evidence="3">Uncharacterized protein</fullName>
    </submittedName>
</protein>
<keyword evidence="4" id="KW-1185">Reference proteome</keyword>
<keyword evidence="2" id="KW-1133">Transmembrane helix</keyword>
<evidence type="ECO:0000313" key="3">
    <source>
        <dbReference type="EMBL" id="KAK3352737.1"/>
    </source>
</evidence>
<feature type="compositionally biased region" description="Gly residues" evidence="1">
    <location>
        <begin position="275"/>
        <end position="285"/>
    </location>
</feature>
<feature type="region of interest" description="Disordered" evidence="1">
    <location>
        <begin position="198"/>
        <end position="217"/>
    </location>
</feature>
<evidence type="ECO:0000256" key="2">
    <source>
        <dbReference type="SAM" id="Phobius"/>
    </source>
</evidence>
<dbReference type="EMBL" id="JAUIQD010000004">
    <property type="protein sequence ID" value="KAK3352737.1"/>
    <property type="molecule type" value="Genomic_DNA"/>
</dbReference>
<sequence>MAVLTLEARTILGPLTTTFTPPAPCSGAVGLCSTCDVAWYGQLCGPTGAADATSCWPATSKGAQAARPPIFGWGFYSPGYICPAGFTSACSATAGSLSDWVPQFVMSAGETAVGCCPPGFGCANINGQTCLAVATSITVGTVTCNSGSSDGFAWATIPNAALGIDSINLFAPMIEIAWQQSDLPESLRSSSTVTRVTSATNSASQQTMSATASTSSQTGIVAGSGGGGTLASAGLSTGAVAGLAVGVTALVFGIAIAAFYVWRKKRRQDAPLGEGYDGSPGGGGPAPASVAWPASATTEAEAKYFYSGHPEKPAELHHVQRFEAPGQDSQPRELAA</sequence>
<dbReference type="Proteomes" id="UP001275084">
    <property type="component" value="Unassembled WGS sequence"/>
</dbReference>
<evidence type="ECO:0000313" key="4">
    <source>
        <dbReference type="Proteomes" id="UP001275084"/>
    </source>
</evidence>
<reference evidence="3" key="2">
    <citation type="submission" date="2023-06" db="EMBL/GenBank/DDBJ databases">
        <authorList>
            <consortium name="Lawrence Berkeley National Laboratory"/>
            <person name="Haridas S."/>
            <person name="Hensen N."/>
            <person name="Bonometti L."/>
            <person name="Westerberg I."/>
            <person name="Brannstrom I.O."/>
            <person name="Guillou S."/>
            <person name="Cros-Aarteil S."/>
            <person name="Calhoun S."/>
            <person name="Kuo A."/>
            <person name="Mondo S."/>
            <person name="Pangilinan J."/>
            <person name="Riley R."/>
            <person name="Labutti K."/>
            <person name="Andreopoulos B."/>
            <person name="Lipzen A."/>
            <person name="Chen C."/>
            <person name="Yanf M."/>
            <person name="Daum C."/>
            <person name="Ng V."/>
            <person name="Clum A."/>
            <person name="Steindorff A."/>
            <person name="Ohm R."/>
            <person name="Martin F."/>
            <person name="Silar P."/>
            <person name="Natvig D."/>
            <person name="Lalanne C."/>
            <person name="Gautier V."/>
            <person name="Ament-Velasquez S.L."/>
            <person name="Kruys A."/>
            <person name="Hutchinson M.I."/>
            <person name="Powell A.J."/>
            <person name="Barry K."/>
            <person name="Miller A.N."/>
            <person name="Grigoriev I.V."/>
            <person name="Debuchy R."/>
            <person name="Gladieux P."/>
            <person name="Thoren M.H."/>
            <person name="Johannesson H."/>
        </authorList>
    </citation>
    <scope>NUCLEOTIDE SEQUENCE</scope>
    <source>
        <strain evidence="3">CBS 955.72</strain>
    </source>
</reference>
<name>A0AAJ0HHY4_9PEZI</name>
<keyword evidence="2" id="KW-0812">Transmembrane</keyword>
<feature type="transmembrane region" description="Helical" evidence="2">
    <location>
        <begin position="239"/>
        <end position="262"/>
    </location>
</feature>
<evidence type="ECO:0000256" key="1">
    <source>
        <dbReference type="SAM" id="MobiDB-lite"/>
    </source>
</evidence>
<proteinExistence type="predicted"/>
<reference evidence="3" key="1">
    <citation type="journal article" date="2023" name="Mol. Phylogenet. Evol.">
        <title>Genome-scale phylogeny and comparative genomics of the fungal order Sordariales.</title>
        <authorList>
            <person name="Hensen N."/>
            <person name="Bonometti L."/>
            <person name="Westerberg I."/>
            <person name="Brannstrom I.O."/>
            <person name="Guillou S."/>
            <person name="Cros-Aarteil S."/>
            <person name="Calhoun S."/>
            <person name="Haridas S."/>
            <person name="Kuo A."/>
            <person name="Mondo S."/>
            <person name="Pangilinan J."/>
            <person name="Riley R."/>
            <person name="LaButti K."/>
            <person name="Andreopoulos B."/>
            <person name="Lipzen A."/>
            <person name="Chen C."/>
            <person name="Yan M."/>
            <person name="Daum C."/>
            <person name="Ng V."/>
            <person name="Clum A."/>
            <person name="Steindorff A."/>
            <person name="Ohm R.A."/>
            <person name="Martin F."/>
            <person name="Silar P."/>
            <person name="Natvig D.O."/>
            <person name="Lalanne C."/>
            <person name="Gautier V."/>
            <person name="Ament-Velasquez S.L."/>
            <person name="Kruys A."/>
            <person name="Hutchinson M.I."/>
            <person name="Powell A.J."/>
            <person name="Barry K."/>
            <person name="Miller A.N."/>
            <person name="Grigoriev I.V."/>
            <person name="Debuchy R."/>
            <person name="Gladieux P."/>
            <person name="Hiltunen Thoren M."/>
            <person name="Johannesson H."/>
        </authorList>
    </citation>
    <scope>NUCLEOTIDE SEQUENCE</scope>
    <source>
        <strain evidence="3">CBS 955.72</strain>
    </source>
</reference>
<accession>A0AAJ0HHY4</accession>
<dbReference type="AlphaFoldDB" id="A0AAJ0HHY4"/>
<gene>
    <name evidence="3" type="ORF">B0T25DRAFT_191716</name>
</gene>
<feature type="region of interest" description="Disordered" evidence="1">
    <location>
        <begin position="315"/>
        <end position="336"/>
    </location>
</feature>
<comment type="caution">
    <text evidence="3">The sequence shown here is derived from an EMBL/GenBank/DDBJ whole genome shotgun (WGS) entry which is preliminary data.</text>
</comment>
<organism evidence="3 4">
    <name type="scientific">Lasiosphaeria hispida</name>
    <dbReference type="NCBI Taxonomy" id="260671"/>
    <lineage>
        <taxon>Eukaryota</taxon>
        <taxon>Fungi</taxon>
        <taxon>Dikarya</taxon>
        <taxon>Ascomycota</taxon>
        <taxon>Pezizomycotina</taxon>
        <taxon>Sordariomycetes</taxon>
        <taxon>Sordariomycetidae</taxon>
        <taxon>Sordariales</taxon>
        <taxon>Lasiosphaeriaceae</taxon>
        <taxon>Lasiosphaeria</taxon>
    </lineage>
</organism>
<feature type="region of interest" description="Disordered" evidence="1">
    <location>
        <begin position="272"/>
        <end position="294"/>
    </location>
</feature>